<feature type="non-terminal residue" evidence="1">
    <location>
        <position position="127"/>
    </location>
</feature>
<dbReference type="InterPro" id="IPR006530">
    <property type="entry name" value="YD"/>
</dbReference>
<organism evidence="1 2">
    <name type="scientific">Streptomyces evansiae</name>
    <dbReference type="NCBI Taxonomy" id="3075535"/>
    <lineage>
        <taxon>Bacteria</taxon>
        <taxon>Bacillati</taxon>
        <taxon>Actinomycetota</taxon>
        <taxon>Actinomycetes</taxon>
        <taxon>Kitasatosporales</taxon>
        <taxon>Streptomycetaceae</taxon>
        <taxon>Streptomyces</taxon>
    </lineage>
</organism>
<evidence type="ECO:0008006" key="3">
    <source>
        <dbReference type="Google" id="ProtNLM"/>
    </source>
</evidence>
<comment type="caution">
    <text evidence="1">The sequence shown here is derived from an EMBL/GenBank/DDBJ whole genome shotgun (WGS) entry which is preliminary data.</text>
</comment>
<dbReference type="NCBIfam" id="TIGR01643">
    <property type="entry name" value="YD_repeat_2x"/>
    <property type="match status" value="1"/>
</dbReference>
<accession>A0ABU2RDP2</accession>
<proteinExistence type="predicted"/>
<name>A0ABU2RDP2_9ACTN</name>
<feature type="non-terminal residue" evidence="1">
    <location>
        <position position="1"/>
    </location>
</feature>
<sequence length="127" mass="13796">AYAYDAVGRRTRRTTPTGQVTAYAYDSGGRPAHLTTGACRVGFTHDVAERETARVFGGFLTVASAWDEAGRLTAEELTVDGRVLNGRNYAYRSDGHLTELSDRLSGSRTFDLDAVGRVTAVHAQAWK</sequence>
<dbReference type="InterPro" id="IPR031325">
    <property type="entry name" value="RHS_repeat"/>
</dbReference>
<dbReference type="Gene3D" id="2.180.10.10">
    <property type="entry name" value="RHS repeat-associated core"/>
    <property type="match status" value="1"/>
</dbReference>
<gene>
    <name evidence="1" type="ORF">RM698_33195</name>
</gene>
<protein>
    <recommendedName>
        <fullName evidence="3">RHS repeat protein</fullName>
    </recommendedName>
</protein>
<dbReference type="RefSeq" id="WP_311653054.1">
    <property type="nucleotide sequence ID" value="NZ_JAVRET010000271.1"/>
</dbReference>
<evidence type="ECO:0000313" key="1">
    <source>
        <dbReference type="EMBL" id="MDT0413855.1"/>
    </source>
</evidence>
<evidence type="ECO:0000313" key="2">
    <source>
        <dbReference type="Proteomes" id="UP001183610"/>
    </source>
</evidence>
<dbReference type="Proteomes" id="UP001183610">
    <property type="component" value="Unassembled WGS sequence"/>
</dbReference>
<dbReference type="Pfam" id="PF05593">
    <property type="entry name" value="RHS_repeat"/>
    <property type="match status" value="1"/>
</dbReference>
<keyword evidence="2" id="KW-1185">Reference proteome</keyword>
<dbReference type="EMBL" id="JAVRET010000271">
    <property type="protein sequence ID" value="MDT0413855.1"/>
    <property type="molecule type" value="Genomic_DNA"/>
</dbReference>
<reference evidence="2" key="1">
    <citation type="submission" date="2023-07" db="EMBL/GenBank/DDBJ databases">
        <title>30 novel species of actinomycetes from the DSMZ collection.</title>
        <authorList>
            <person name="Nouioui I."/>
        </authorList>
    </citation>
    <scope>NUCLEOTIDE SEQUENCE [LARGE SCALE GENOMIC DNA]</scope>
    <source>
        <strain evidence="2">DSM 41979</strain>
    </source>
</reference>